<feature type="domain" description="DUF4142" evidence="2">
    <location>
        <begin position="29"/>
        <end position="165"/>
    </location>
</feature>
<dbReference type="InterPro" id="IPR012347">
    <property type="entry name" value="Ferritin-like"/>
</dbReference>
<dbReference type="OrthoDB" id="8666825at2"/>
<protein>
    <recommendedName>
        <fullName evidence="2">DUF4142 domain-containing protein</fullName>
    </recommendedName>
</protein>
<keyword evidence="4" id="KW-1185">Reference proteome</keyword>
<dbReference type="AlphaFoldDB" id="A0A410GGB0"/>
<dbReference type="Gene3D" id="1.20.1260.10">
    <property type="match status" value="1"/>
</dbReference>
<dbReference type="Pfam" id="PF13628">
    <property type="entry name" value="DUF4142"/>
    <property type="match status" value="1"/>
</dbReference>
<sequence length="170" mass="18557">MRYIAFFVLALLLAAPAAVSAQDSALADEDTRFLQEAAVSGIFEMQASQMALQSASQEQIKEFARQILIEHEAIDADLKRLASQHNVVLQVAMDGDRQGLLAELQQVTGADFDKKYTELVAVGEHEKAVALFTETAQQSERDDVKEFAASTVPVLQQHLDAARKLKGAAN</sequence>
<evidence type="ECO:0000259" key="2">
    <source>
        <dbReference type="Pfam" id="PF13628"/>
    </source>
</evidence>
<gene>
    <name evidence="3" type="ORF">CKA81_16700</name>
</gene>
<dbReference type="EMBL" id="CP022987">
    <property type="protein sequence ID" value="QAA95318.1"/>
    <property type="molecule type" value="Genomic_DNA"/>
</dbReference>
<evidence type="ECO:0000313" key="3">
    <source>
        <dbReference type="EMBL" id="QAA95318.1"/>
    </source>
</evidence>
<reference evidence="3 4" key="1">
    <citation type="submission" date="2017-08" db="EMBL/GenBank/DDBJ databases">
        <authorList>
            <person name="Park S.-J."/>
            <person name="Kim H."/>
        </authorList>
    </citation>
    <scope>NUCLEOTIDE SEQUENCE [LARGE SCALE GENOMIC DNA]</scope>
    <source>
        <strain evidence="4">ye3</strain>
    </source>
</reference>
<dbReference type="PANTHER" id="PTHR38593">
    <property type="entry name" value="BLR2558 PROTEIN"/>
    <property type="match status" value="1"/>
</dbReference>
<dbReference type="PANTHER" id="PTHR38593:SF1">
    <property type="entry name" value="BLR2558 PROTEIN"/>
    <property type="match status" value="1"/>
</dbReference>
<dbReference type="InterPro" id="IPR025419">
    <property type="entry name" value="DUF4142"/>
</dbReference>
<feature type="chain" id="PRO_5019413730" description="DUF4142 domain-containing protein" evidence="1">
    <location>
        <begin position="22"/>
        <end position="170"/>
    </location>
</feature>
<name>A0A410GGB0_9BURK</name>
<dbReference type="KEGG" id="pus:CKA81_16700"/>
<dbReference type="RefSeq" id="WP_128356309.1">
    <property type="nucleotide sequence ID" value="NZ_CP022987.1"/>
</dbReference>
<proteinExistence type="predicted"/>
<feature type="signal peptide" evidence="1">
    <location>
        <begin position="1"/>
        <end position="21"/>
    </location>
</feature>
<dbReference type="Proteomes" id="UP000283474">
    <property type="component" value="Chromosome"/>
</dbReference>
<accession>A0A410GGB0</accession>
<evidence type="ECO:0000256" key="1">
    <source>
        <dbReference type="SAM" id="SignalP"/>
    </source>
</evidence>
<keyword evidence="1" id="KW-0732">Signal</keyword>
<evidence type="ECO:0000313" key="4">
    <source>
        <dbReference type="Proteomes" id="UP000283474"/>
    </source>
</evidence>
<organism evidence="3 4">
    <name type="scientific">Pollutimonas thiosulfatoxidans</name>
    <dbReference type="NCBI Taxonomy" id="2028345"/>
    <lineage>
        <taxon>Bacteria</taxon>
        <taxon>Pseudomonadati</taxon>
        <taxon>Pseudomonadota</taxon>
        <taxon>Betaproteobacteria</taxon>
        <taxon>Burkholderiales</taxon>
        <taxon>Alcaligenaceae</taxon>
        <taxon>Pollutimonas</taxon>
    </lineage>
</organism>